<feature type="transmembrane region" description="Helical" evidence="6">
    <location>
        <begin position="141"/>
        <end position="159"/>
    </location>
</feature>
<dbReference type="Proteomes" id="UP000593836">
    <property type="component" value="Chromosome"/>
</dbReference>
<name>A0A7S7LZC2_9BACT</name>
<dbReference type="KEGG" id="smas:HUE87_10250"/>
<sequence>MQEIKKHFYHAILISIFTVVAGFSFKIFLARIIEKDVLTLYYTAIDIFSFSLLILIGFRSSMVVAYAKSKKDENIINIFRYFIIVLVLLSWGLILPYLKHRVGIEIHYWYLVFTILTMSSYAYLTNQLAMYRLYSIMKQSTFMEPTLGAIWFLIAYYIAHTNGLKSLFIMTIMSYMGLSIFIWLKKRREINEPHLAQVEFDTDTKTFLKNAVLSTVEFGSGIVMIYMAVFFLMHYYSVEELGDFQVVTKPVLMYMITLFVFPVFRFLLPELSKLHAHKSYKEIIDLQRWFYKFAFLISGSFVLLMVFYSQEFVSLAFKPEYQGAYLYLTHLSFFFIFIMINAFQLSLIKASGAFGKALFVRVSGIALFVVAFYITRLYSENSVSVVFGLALGYMGMFVLSFVEVRKIMRRINLQ</sequence>
<feature type="transmembrane region" description="Helical" evidence="6">
    <location>
        <begin position="110"/>
        <end position="129"/>
    </location>
</feature>
<accession>A0A7S7LZC2</accession>
<gene>
    <name evidence="7" type="ORF">HUE87_10250</name>
</gene>
<keyword evidence="8" id="KW-1185">Reference proteome</keyword>
<dbReference type="RefSeq" id="WP_194366294.1">
    <property type="nucleotide sequence ID" value="NZ_CP054493.1"/>
</dbReference>
<keyword evidence="2" id="KW-1003">Cell membrane</keyword>
<evidence type="ECO:0000313" key="7">
    <source>
        <dbReference type="EMBL" id="QOY54248.1"/>
    </source>
</evidence>
<dbReference type="InterPro" id="IPR050833">
    <property type="entry name" value="Poly_Biosynth_Transport"/>
</dbReference>
<comment type="subcellular location">
    <subcellularLocation>
        <location evidence="1">Cell membrane</location>
        <topology evidence="1">Multi-pass membrane protein</topology>
    </subcellularLocation>
</comment>
<feature type="transmembrane region" description="Helical" evidence="6">
    <location>
        <begin position="289"/>
        <end position="309"/>
    </location>
</feature>
<keyword evidence="3 6" id="KW-0812">Transmembrane</keyword>
<feature type="transmembrane region" description="Helical" evidence="6">
    <location>
        <begin position="215"/>
        <end position="236"/>
    </location>
</feature>
<keyword evidence="5 6" id="KW-0472">Membrane</keyword>
<reference evidence="7 8" key="1">
    <citation type="submission" date="2020-05" db="EMBL/GenBank/DDBJ databases">
        <title>Sulfurimonas marisnigri, sp. nov., and Sulfurimonas baltica, sp. nov., manganese oxide reducing chemolithoautotrophs of the class Epsilonproteobacteria isolated from the pelagic redoxclines of the Black and Baltic Seas and emended description of the genus Sulfurimonas.</title>
        <authorList>
            <person name="Henkel J.V."/>
            <person name="Laudan C."/>
            <person name="Werner J."/>
            <person name="Neu T."/>
            <person name="Plewe S."/>
            <person name="Sproer C."/>
            <person name="Bunk B."/>
            <person name="Schulz-Vogt H.N."/>
        </authorList>
    </citation>
    <scope>NUCLEOTIDE SEQUENCE [LARGE SCALE GENOMIC DNA]</scope>
    <source>
        <strain evidence="7 8">SoZ1</strain>
    </source>
</reference>
<evidence type="ECO:0000256" key="4">
    <source>
        <dbReference type="ARBA" id="ARBA00022989"/>
    </source>
</evidence>
<keyword evidence="4 6" id="KW-1133">Transmembrane helix</keyword>
<evidence type="ECO:0000313" key="8">
    <source>
        <dbReference type="Proteomes" id="UP000593836"/>
    </source>
</evidence>
<evidence type="ECO:0008006" key="9">
    <source>
        <dbReference type="Google" id="ProtNLM"/>
    </source>
</evidence>
<dbReference type="EMBL" id="CP054493">
    <property type="protein sequence ID" value="QOY54248.1"/>
    <property type="molecule type" value="Genomic_DNA"/>
</dbReference>
<dbReference type="AlphaFoldDB" id="A0A7S7LZC2"/>
<feature type="transmembrane region" description="Helical" evidence="6">
    <location>
        <begin position="324"/>
        <end position="346"/>
    </location>
</feature>
<protein>
    <recommendedName>
        <fullName evidence="9">Polysaccharide biosynthesis protein</fullName>
    </recommendedName>
</protein>
<feature type="transmembrane region" description="Helical" evidence="6">
    <location>
        <begin position="358"/>
        <end position="379"/>
    </location>
</feature>
<evidence type="ECO:0000256" key="5">
    <source>
        <dbReference type="ARBA" id="ARBA00023136"/>
    </source>
</evidence>
<organism evidence="7 8">
    <name type="scientific">Candidatus Sulfurimonas marisnigri</name>
    <dbReference type="NCBI Taxonomy" id="2740405"/>
    <lineage>
        <taxon>Bacteria</taxon>
        <taxon>Pseudomonadati</taxon>
        <taxon>Campylobacterota</taxon>
        <taxon>Epsilonproteobacteria</taxon>
        <taxon>Campylobacterales</taxon>
        <taxon>Sulfurimonadaceae</taxon>
        <taxon>Sulfurimonas</taxon>
    </lineage>
</organism>
<feature type="transmembrane region" description="Helical" evidence="6">
    <location>
        <begin position="12"/>
        <end position="33"/>
    </location>
</feature>
<feature type="transmembrane region" description="Helical" evidence="6">
    <location>
        <begin position="39"/>
        <end position="58"/>
    </location>
</feature>
<dbReference type="PANTHER" id="PTHR30250:SF11">
    <property type="entry name" value="O-ANTIGEN TRANSPORTER-RELATED"/>
    <property type="match status" value="1"/>
</dbReference>
<evidence type="ECO:0000256" key="6">
    <source>
        <dbReference type="SAM" id="Phobius"/>
    </source>
</evidence>
<feature type="transmembrane region" description="Helical" evidence="6">
    <location>
        <begin position="78"/>
        <end position="98"/>
    </location>
</feature>
<feature type="transmembrane region" description="Helical" evidence="6">
    <location>
        <begin position="251"/>
        <end position="268"/>
    </location>
</feature>
<evidence type="ECO:0000256" key="2">
    <source>
        <dbReference type="ARBA" id="ARBA00022475"/>
    </source>
</evidence>
<feature type="transmembrane region" description="Helical" evidence="6">
    <location>
        <begin position="385"/>
        <end position="404"/>
    </location>
</feature>
<feature type="transmembrane region" description="Helical" evidence="6">
    <location>
        <begin position="165"/>
        <end position="184"/>
    </location>
</feature>
<evidence type="ECO:0000256" key="1">
    <source>
        <dbReference type="ARBA" id="ARBA00004651"/>
    </source>
</evidence>
<evidence type="ECO:0000256" key="3">
    <source>
        <dbReference type="ARBA" id="ARBA00022692"/>
    </source>
</evidence>
<dbReference type="PANTHER" id="PTHR30250">
    <property type="entry name" value="PST FAMILY PREDICTED COLANIC ACID TRANSPORTER"/>
    <property type="match status" value="1"/>
</dbReference>
<proteinExistence type="predicted"/>
<dbReference type="GO" id="GO:0005886">
    <property type="term" value="C:plasma membrane"/>
    <property type="evidence" value="ECO:0007669"/>
    <property type="project" value="UniProtKB-SubCell"/>
</dbReference>